<comment type="caution">
    <text evidence="2">The sequence shown here is derived from an EMBL/GenBank/DDBJ whole genome shotgun (WGS) entry which is preliminary data.</text>
</comment>
<evidence type="ECO:0000313" key="3">
    <source>
        <dbReference type="Proteomes" id="UP000826656"/>
    </source>
</evidence>
<protein>
    <submittedName>
        <fullName evidence="2">Uncharacterized protein</fullName>
    </submittedName>
</protein>
<keyword evidence="1" id="KW-1133">Transmembrane helix</keyword>
<keyword evidence="1" id="KW-0472">Membrane</keyword>
<evidence type="ECO:0000256" key="1">
    <source>
        <dbReference type="SAM" id="Phobius"/>
    </source>
</evidence>
<evidence type="ECO:0000313" key="2">
    <source>
        <dbReference type="EMBL" id="KAH0773305.1"/>
    </source>
</evidence>
<feature type="transmembrane region" description="Helical" evidence="1">
    <location>
        <begin position="75"/>
        <end position="91"/>
    </location>
</feature>
<sequence length="117" mass="13133">MHKVGKGKEKTCSSGGTGACWTNPNVRPQPCAVPRFEPDSAKHYMALTILTQIKAAEFLSSLVILFLFLKKRNGFYLVLSSFTSARFVGVFGIPFQWWKLFLAALLVQFQLAAFERD</sequence>
<keyword evidence="1" id="KW-0812">Transmembrane</keyword>
<dbReference type="Proteomes" id="UP000826656">
    <property type="component" value="Unassembled WGS sequence"/>
</dbReference>
<organism evidence="2 3">
    <name type="scientific">Solanum tuberosum</name>
    <name type="common">Potato</name>
    <dbReference type="NCBI Taxonomy" id="4113"/>
    <lineage>
        <taxon>Eukaryota</taxon>
        <taxon>Viridiplantae</taxon>
        <taxon>Streptophyta</taxon>
        <taxon>Embryophyta</taxon>
        <taxon>Tracheophyta</taxon>
        <taxon>Spermatophyta</taxon>
        <taxon>Magnoliopsida</taxon>
        <taxon>eudicotyledons</taxon>
        <taxon>Gunneridae</taxon>
        <taxon>Pentapetalae</taxon>
        <taxon>asterids</taxon>
        <taxon>lamiids</taxon>
        <taxon>Solanales</taxon>
        <taxon>Solanaceae</taxon>
        <taxon>Solanoideae</taxon>
        <taxon>Solaneae</taxon>
        <taxon>Solanum</taxon>
    </lineage>
</organism>
<reference evidence="2 3" key="1">
    <citation type="journal article" date="2021" name="bioRxiv">
        <title>Chromosome-scale and haplotype-resolved genome assembly of a tetraploid potato cultivar.</title>
        <authorList>
            <person name="Sun H."/>
            <person name="Jiao W.-B."/>
            <person name="Krause K."/>
            <person name="Campoy J.A."/>
            <person name="Goel M."/>
            <person name="Folz-Donahue K."/>
            <person name="Kukat C."/>
            <person name="Huettel B."/>
            <person name="Schneeberger K."/>
        </authorList>
    </citation>
    <scope>NUCLEOTIDE SEQUENCE [LARGE SCALE GENOMIC DNA]</scope>
    <source>
        <strain evidence="2">SolTubOtavaFocal</strain>
        <tissue evidence="2">Leaves</tissue>
    </source>
</reference>
<name>A0ABQ7VXU1_SOLTU</name>
<gene>
    <name evidence="2" type="ORF">KY290_010442</name>
</gene>
<accession>A0ABQ7VXU1</accession>
<keyword evidence="3" id="KW-1185">Reference proteome</keyword>
<proteinExistence type="predicted"/>
<dbReference type="EMBL" id="JAIVGD010000005">
    <property type="protein sequence ID" value="KAH0773305.1"/>
    <property type="molecule type" value="Genomic_DNA"/>
</dbReference>
<feature type="transmembrane region" description="Helical" evidence="1">
    <location>
        <begin position="44"/>
        <end position="68"/>
    </location>
</feature>